<keyword evidence="1" id="KW-0812">Transmembrane</keyword>
<proteinExistence type="predicted"/>
<comment type="caution">
    <text evidence="2">The sequence shown here is derived from an EMBL/GenBank/DDBJ whole genome shotgun (WGS) entry which is preliminary data.</text>
</comment>
<evidence type="ECO:0000313" key="2">
    <source>
        <dbReference type="EMBL" id="MCP2732325.1"/>
    </source>
</evidence>
<dbReference type="Proteomes" id="UP001204953">
    <property type="component" value="Unassembled WGS sequence"/>
</dbReference>
<gene>
    <name evidence="2" type="ORF">NJ959_28230</name>
</gene>
<feature type="transmembrane region" description="Helical" evidence="1">
    <location>
        <begin position="27"/>
        <end position="50"/>
    </location>
</feature>
<evidence type="ECO:0000313" key="3">
    <source>
        <dbReference type="Proteomes" id="UP001204953"/>
    </source>
</evidence>
<keyword evidence="1" id="KW-1133">Transmembrane helix</keyword>
<dbReference type="AlphaFoldDB" id="A0AAE3GXB3"/>
<name>A0AAE3GXB3_9CYAN</name>
<sequence>MTNTPNPDNQPESNPNPPVRRFPWRRLWISFGVIFLLVVAGGTTAGWIFVQRFLAPMVEDNVAKLLNRPLEMGKVERFSLNSLRFGASKLPATAIDSDRGTAEAVEVAYNLVKLLFYRKLELDVTLVNPDVYIEQDKDSRWVATEIQNLPEGAIKINLQFLRLRQGNVVLVGRRDNGKLNPPVTVSLSGGNSQFLDNNKRILFDGSGKVGKDGKFSLHGEYLAPKKDDAPNGNAKRGENLSYTKLQLNGTNINAIELGRLVPLPIDLQGGKVGGNLEVVFEPTKPLQFLGVATLNQVTARVPALPQAFAKTNGSLRFKGTQVRLEKVKTQFGQIPVEANGVLDTQTNFNLLARTEPITPKQVLQTFNIKTAPVPIAGMVQAAIRVTGALAKPIVSGEFITTKTTQVDKVSFRAISGSFKLDTSKVIAGLPLLEINNLRAIPILGGVVTGQGVVQLGEKGGLRFDVFGDNLPGAAIANIYKISLPFPIGPVSGKAQFFGPLDNPRNLRATGSARFNMAGGTINATNIQFLNPWLSAEVQALGVQLERLTQVPPNFKGPLTGKFTVAVNFDRPGLSGIASRGVGSLNLAGGTISANDMALLRGRWQTNVAAKGIELGRLFPQIPPLLQIPVNGTFYLTGPVDKFSLSQVNGRGSGNLNLAGGSVTAGDIQINGGGWRAIIRAVGINLEKLIPSSPFPIPYSPFTGTFNSSGSLREFSPSAIQVSGGGEIQVGGGIVRISEVKLNRGSFSTHIQTNGVNLAGLVPQLPPQFAGSIAGKFNLTGNLANLSPSAIAASGSGSVNIGEGRINLLDVELADGSFRTNIQTDGVNLAGLVPQLPPQFAG</sequence>
<dbReference type="EMBL" id="JAMZMM010000553">
    <property type="protein sequence ID" value="MCP2732325.1"/>
    <property type="molecule type" value="Genomic_DNA"/>
</dbReference>
<keyword evidence="1" id="KW-0472">Membrane</keyword>
<feature type="non-terminal residue" evidence="2">
    <location>
        <position position="841"/>
    </location>
</feature>
<protein>
    <recommendedName>
        <fullName evidence="4">DUF3971 domain-containing protein</fullName>
    </recommendedName>
</protein>
<accession>A0AAE3GXB3</accession>
<dbReference type="PANTHER" id="PTHR34457">
    <property type="entry name" value="EMBRYO DEFECTIVE 2410"/>
    <property type="match status" value="1"/>
</dbReference>
<evidence type="ECO:0000256" key="1">
    <source>
        <dbReference type="SAM" id="Phobius"/>
    </source>
</evidence>
<evidence type="ECO:0008006" key="4">
    <source>
        <dbReference type="Google" id="ProtNLM"/>
    </source>
</evidence>
<reference evidence="2" key="1">
    <citation type="submission" date="2022-06" db="EMBL/GenBank/DDBJ databases">
        <title>New cyanobacteria of genus Symplocastrum in benthos of Lake Baikal.</title>
        <authorList>
            <person name="Sorokovikova E."/>
            <person name="Tikhonova I."/>
            <person name="Krasnopeev A."/>
            <person name="Evseev P."/>
            <person name="Gladkikh A."/>
            <person name="Belykh O."/>
        </authorList>
    </citation>
    <scope>NUCLEOTIDE SEQUENCE</scope>
    <source>
        <strain evidence="2">BBK-W-15</strain>
    </source>
</reference>
<keyword evidence="3" id="KW-1185">Reference proteome</keyword>
<dbReference type="PANTHER" id="PTHR34457:SF3">
    <property type="entry name" value="PROTEIN TIC236, CHLOROPLASTIC"/>
    <property type="match status" value="1"/>
</dbReference>
<organism evidence="2 3">
    <name type="scientific">Limnofasciculus baicalensis BBK-W-15</name>
    <dbReference type="NCBI Taxonomy" id="2699891"/>
    <lineage>
        <taxon>Bacteria</taxon>
        <taxon>Bacillati</taxon>
        <taxon>Cyanobacteriota</taxon>
        <taxon>Cyanophyceae</taxon>
        <taxon>Coleofasciculales</taxon>
        <taxon>Coleofasciculaceae</taxon>
        <taxon>Limnofasciculus</taxon>
        <taxon>Limnofasciculus baicalensis</taxon>
    </lineage>
</organism>
<dbReference type="InterPro" id="IPR053022">
    <property type="entry name" value="Chloroplast_translocon_comp"/>
</dbReference>